<dbReference type="PANTHER" id="PTHR30572">
    <property type="entry name" value="MEMBRANE COMPONENT OF TRANSPORTER-RELATED"/>
    <property type="match status" value="1"/>
</dbReference>
<feature type="transmembrane region" description="Helical" evidence="1">
    <location>
        <begin position="38"/>
        <end position="57"/>
    </location>
</feature>
<evidence type="ECO:0000313" key="3">
    <source>
        <dbReference type="Proteomes" id="UP000281726"/>
    </source>
</evidence>
<dbReference type="AlphaFoldDB" id="A0A3A9YZS7"/>
<feature type="transmembrane region" description="Helical" evidence="1">
    <location>
        <begin position="367"/>
        <end position="389"/>
    </location>
</feature>
<keyword evidence="1" id="KW-0472">Membrane</keyword>
<comment type="caution">
    <text evidence="2">The sequence shown here is derived from an EMBL/GenBank/DDBJ whole genome shotgun (WGS) entry which is preliminary data.</text>
</comment>
<proteinExistence type="predicted"/>
<dbReference type="Proteomes" id="UP000281726">
    <property type="component" value="Unassembled WGS sequence"/>
</dbReference>
<feature type="transmembrane region" description="Helical" evidence="1">
    <location>
        <begin position="475"/>
        <end position="496"/>
    </location>
</feature>
<accession>A0A3A9YZS7</accession>
<feature type="transmembrane region" description="Helical" evidence="1">
    <location>
        <begin position="530"/>
        <end position="549"/>
    </location>
</feature>
<reference evidence="2 3" key="1">
    <citation type="journal article" date="2004" name="Syst. Appl. Microbiol.">
        <title>Cryptoendolithic actinomycetes from antarctic sandstone rock samples: Micromonospora endolithica sp. nov. and two isolates related to Micromonospora coerulea Jensen 1932.</title>
        <authorList>
            <person name="Hirsch P."/>
            <person name="Mevs U."/>
            <person name="Kroppenstedt R.M."/>
            <person name="Schumann P."/>
            <person name="Stackebrandt E."/>
        </authorList>
    </citation>
    <scope>NUCLEOTIDE SEQUENCE [LARGE SCALE GENOMIC DNA]</scope>
    <source>
        <strain evidence="2 3">JCM 12677</strain>
    </source>
</reference>
<feature type="transmembrane region" description="Helical" evidence="1">
    <location>
        <begin position="322"/>
        <end position="347"/>
    </location>
</feature>
<keyword evidence="1" id="KW-0812">Transmembrane</keyword>
<sequence length="920" mass="95670">MSADKRADGAASRVTATWWRAVRGGPARRVRAFTGQTGLLAALALVAALLLTAAPRLSNEYADRGLRDEVTALPHLSRDLIIQQESISDGRSTADFDGGQRDRFVGKLPGPLPGLVGQRWYGETIAPESLVATGDQPPMNGGAPKLFGLVAQTGITEAADLRAGSWPRPAPGGQPTQIAVSQRVAEVLALRPGTELRVSGTGVAPLVVSGVFTPKRAGEPVWDDLRLALDPVLPMNDGEPYITAAVTDVAGTATVSAATGTPVTYSWRHRFDERLLNTGNLETVITAVGDARRTEWMPYSVVQTGLDAALARFGGQLASVRALLAVVQTGLAVSLLGLIVLAAGVGVRHRREELALLRSRGASVPTIGRRLLAESVLVLPAAVFAGWLVGTWVPGRAAGTGWLVVALAVFTTGVVAVLGMLDQRHVTFAARRQDLARARPSARRLSTEVAVVVVAVAGVVLLRRRGLDTEDGVDVFLASVPVLVAVAVALVALRVLPWPLRLLDRLAGRARGAMLFLGAARAGRGSPVTIGPLAVLIVAVSTGVFSAVVTTTVDRARDRAVDLAVPADAWLTGYGFTPDTGDRLSGVAGVDAVARVWTEGNRSLLTGAEADARTIGQARVLVVDGPAFAEVVRRSGVDVRVPAVLSSARRGDGPVPAVVSSAVAADVAGGAAADVQNRIFPFTVAAVADTFPGLGTDAERFVVLPWQALPEYVDTPVIPNRFLLAGDGIARAELLRVADDAQRERQAAVLGREVAEPEQPAALDTWQARRQALESSGANQVLTLAFLVGAFGGTALAVLAVGFAVVADARGRGRTLSRLRTMGLSGGQGRNLLVYELVPLVGAAALAGGAVGVVLPRLLGGTLGLSTFTPGVTPRAHLDPLVVGGVLGLVVLGLLAGLTVENLANRRMRLGEVLRVGEEN</sequence>
<feature type="transmembrane region" description="Helical" evidence="1">
    <location>
        <begin position="401"/>
        <end position="421"/>
    </location>
</feature>
<keyword evidence="3" id="KW-1185">Reference proteome</keyword>
<organism evidence="2 3">
    <name type="scientific">Micromonospora endolithica</name>
    <dbReference type="NCBI Taxonomy" id="230091"/>
    <lineage>
        <taxon>Bacteria</taxon>
        <taxon>Bacillati</taxon>
        <taxon>Actinomycetota</taxon>
        <taxon>Actinomycetes</taxon>
        <taxon>Micromonosporales</taxon>
        <taxon>Micromonosporaceae</taxon>
        <taxon>Micromonospora</taxon>
    </lineage>
</organism>
<evidence type="ECO:0000256" key="1">
    <source>
        <dbReference type="SAM" id="Phobius"/>
    </source>
</evidence>
<dbReference type="PANTHER" id="PTHR30572:SF4">
    <property type="entry name" value="ABC TRANSPORTER PERMEASE YTRF"/>
    <property type="match status" value="1"/>
</dbReference>
<gene>
    <name evidence="2" type="ORF">D7223_24135</name>
</gene>
<feature type="transmembrane region" description="Helical" evidence="1">
    <location>
        <begin position="832"/>
        <end position="855"/>
    </location>
</feature>
<dbReference type="OrthoDB" id="3276748at2"/>
<evidence type="ECO:0000313" key="2">
    <source>
        <dbReference type="EMBL" id="RKN41435.1"/>
    </source>
</evidence>
<protein>
    <submittedName>
        <fullName evidence="2">ABC transporter permease</fullName>
    </submittedName>
</protein>
<dbReference type="GO" id="GO:0022857">
    <property type="term" value="F:transmembrane transporter activity"/>
    <property type="evidence" value="ECO:0007669"/>
    <property type="project" value="TreeGrafter"/>
</dbReference>
<dbReference type="RefSeq" id="WP_120730727.1">
    <property type="nucleotide sequence ID" value="NZ_RBAK01000011.1"/>
</dbReference>
<name>A0A3A9YZS7_9ACTN</name>
<dbReference type="EMBL" id="RBAK01000011">
    <property type="protein sequence ID" value="RKN41435.1"/>
    <property type="molecule type" value="Genomic_DNA"/>
</dbReference>
<keyword evidence="1" id="KW-1133">Transmembrane helix</keyword>
<feature type="transmembrane region" description="Helical" evidence="1">
    <location>
        <begin position="881"/>
        <end position="900"/>
    </location>
</feature>
<feature type="transmembrane region" description="Helical" evidence="1">
    <location>
        <begin position="784"/>
        <end position="811"/>
    </location>
</feature>
<dbReference type="GO" id="GO:0005886">
    <property type="term" value="C:plasma membrane"/>
    <property type="evidence" value="ECO:0007669"/>
    <property type="project" value="TreeGrafter"/>
</dbReference>
<feature type="transmembrane region" description="Helical" evidence="1">
    <location>
        <begin position="442"/>
        <end position="463"/>
    </location>
</feature>
<dbReference type="InterPro" id="IPR050250">
    <property type="entry name" value="Macrolide_Exporter_MacB"/>
</dbReference>